<dbReference type="SUPFAM" id="SSF51735">
    <property type="entry name" value="NAD(P)-binding Rossmann-fold domains"/>
    <property type="match status" value="1"/>
</dbReference>
<dbReference type="GO" id="GO:0005737">
    <property type="term" value="C:cytoplasm"/>
    <property type="evidence" value="ECO:0007669"/>
    <property type="project" value="UniProtKB-SubCell"/>
</dbReference>
<keyword evidence="4" id="KW-0963">Cytoplasm</keyword>
<evidence type="ECO:0000256" key="2">
    <source>
        <dbReference type="ARBA" id="ARBA00022857"/>
    </source>
</evidence>
<dbReference type="UniPathway" id="UPA00098">
    <property type="reaction ID" value="UER00361"/>
</dbReference>
<dbReference type="GO" id="GO:0004735">
    <property type="term" value="F:pyrroline-5-carboxylate reductase activity"/>
    <property type="evidence" value="ECO:0007669"/>
    <property type="project" value="UniProtKB-UniRule"/>
</dbReference>
<name>A0A497EVV9_9CREN</name>
<proteinExistence type="inferred from homology"/>
<dbReference type="EMBL" id="QMQX01000156">
    <property type="protein sequence ID" value="RLE50798.1"/>
    <property type="molecule type" value="Genomic_DNA"/>
</dbReference>
<dbReference type="PANTHER" id="PTHR11645:SF0">
    <property type="entry name" value="PYRROLINE-5-CARBOXYLATE REDUCTASE 3"/>
    <property type="match status" value="1"/>
</dbReference>
<feature type="domain" description="Pyrroline-5-carboxylate reductase dimerisation" evidence="8">
    <location>
        <begin position="154"/>
        <end position="254"/>
    </location>
</feature>
<evidence type="ECO:0000259" key="8">
    <source>
        <dbReference type="Pfam" id="PF14748"/>
    </source>
</evidence>
<dbReference type="Pfam" id="PF14748">
    <property type="entry name" value="P5CR_dimer"/>
    <property type="match status" value="1"/>
</dbReference>
<feature type="domain" description="Pyrroline-5-carboxylate reductase catalytic N-terminal" evidence="7">
    <location>
        <begin position="2"/>
        <end position="91"/>
    </location>
</feature>
<keyword evidence="2 4" id="KW-0521">NADP</keyword>
<dbReference type="Pfam" id="PF03807">
    <property type="entry name" value="F420_oxidored"/>
    <property type="match status" value="1"/>
</dbReference>
<dbReference type="InterPro" id="IPR036291">
    <property type="entry name" value="NAD(P)-bd_dom_sf"/>
</dbReference>
<dbReference type="EC" id="1.5.1.2" evidence="4 5"/>
<dbReference type="Gene3D" id="3.40.50.720">
    <property type="entry name" value="NAD(P)-binding Rossmann-like Domain"/>
    <property type="match status" value="1"/>
</dbReference>
<comment type="function">
    <text evidence="4">Catalyzes the reduction of 1-pyrroline-5-carboxylate (PCA) to L-proline.</text>
</comment>
<dbReference type="PIRSF" id="PIRSF000193">
    <property type="entry name" value="Pyrrol-5-carb_rd"/>
    <property type="match status" value="1"/>
</dbReference>
<sequence length="260" mass="27650">MKLALIGCGRLGFSILQGLSRAGFLDVSVFDVDKSKVDKAKSLGFKPCQSSREAVEQAEAIILSVKPAVVEQACQEIRDCCIDKLLISTAAATTLSKLKSLMPQSYVVRVMPNIAVSQNSSITLLAHPPDAPEEVLEKAVNIFKLLGEVLVVDEEDLERATVISGSGPAYIAYFTEALVKAAVSIGLNEQLALKLSTLTLSGASKLLAEAGMSTREVIDAVATPGGLTAKALETLDSLKLKEGFTQAVLEAYKKLLSIRQ</sequence>
<dbReference type="InterPro" id="IPR028939">
    <property type="entry name" value="P5C_Rdtase_cat_N"/>
</dbReference>
<evidence type="ECO:0000313" key="9">
    <source>
        <dbReference type="EMBL" id="RLE50798.1"/>
    </source>
</evidence>
<dbReference type="GO" id="GO:0055129">
    <property type="term" value="P:L-proline biosynthetic process"/>
    <property type="evidence" value="ECO:0007669"/>
    <property type="project" value="UniProtKB-UniRule"/>
</dbReference>
<evidence type="ECO:0000259" key="7">
    <source>
        <dbReference type="Pfam" id="PF03807"/>
    </source>
</evidence>
<dbReference type="Proteomes" id="UP000272051">
    <property type="component" value="Unassembled WGS sequence"/>
</dbReference>
<evidence type="ECO:0000256" key="5">
    <source>
        <dbReference type="NCBIfam" id="TIGR00112"/>
    </source>
</evidence>
<gene>
    <name evidence="4 9" type="primary">proC</name>
    <name evidence="9" type="ORF">DRJ33_07110</name>
</gene>
<feature type="binding site" evidence="6">
    <location>
        <begin position="6"/>
        <end position="11"/>
    </location>
    <ligand>
        <name>NADP(+)</name>
        <dbReference type="ChEBI" id="CHEBI:58349"/>
    </ligand>
</feature>
<dbReference type="NCBIfam" id="TIGR00112">
    <property type="entry name" value="proC"/>
    <property type="match status" value="1"/>
</dbReference>
<dbReference type="InterPro" id="IPR029036">
    <property type="entry name" value="P5CR_dimer"/>
</dbReference>
<reference evidence="9 10" key="1">
    <citation type="submission" date="2018-06" db="EMBL/GenBank/DDBJ databases">
        <title>Extensive metabolic versatility and redundancy in microbially diverse, dynamic hydrothermal sediments.</title>
        <authorList>
            <person name="Dombrowski N."/>
            <person name="Teske A."/>
            <person name="Baker B.J."/>
        </authorList>
    </citation>
    <scope>NUCLEOTIDE SEQUENCE [LARGE SCALE GENOMIC DNA]</scope>
    <source>
        <strain evidence="9">B34_G17</strain>
    </source>
</reference>
<keyword evidence="4" id="KW-0028">Amino-acid biosynthesis</keyword>
<evidence type="ECO:0000256" key="1">
    <source>
        <dbReference type="ARBA" id="ARBA00005525"/>
    </source>
</evidence>
<dbReference type="SUPFAM" id="SSF48179">
    <property type="entry name" value="6-phosphogluconate dehydrogenase C-terminal domain-like"/>
    <property type="match status" value="1"/>
</dbReference>
<dbReference type="HAMAP" id="MF_01925">
    <property type="entry name" value="P5C_reductase"/>
    <property type="match status" value="1"/>
</dbReference>
<dbReference type="InterPro" id="IPR000304">
    <property type="entry name" value="Pyrroline-COOH_reductase"/>
</dbReference>
<dbReference type="Gene3D" id="1.10.3730.10">
    <property type="entry name" value="ProC C-terminal domain-like"/>
    <property type="match status" value="1"/>
</dbReference>
<evidence type="ECO:0000313" key="10">
    <source>
        <dbReference type="Proteomes" id="UP000272051"/>
    </source>
</evidence>
<protein>
    <recommendedName>
        <fullName evidence="4 5">Pyrroline-5-carboxylate reductase</fullName>
        <shortName evidence="4">P5C reductase</shortName>
        <shortName evidence="4">P5CR</shortName>
        <ecNumber evidence="4 5">1.5.1.2</ecNumber>
    </recommendedName>
    <alternativeName>
        <fullName evidence="4">PCA reductase</fullName>
    </alternativeName>
</protein>
<comment type="similarity">
    <text evidence="1 4">Belongs to the pyrroline-5-carboxylate reductase family.</text>
</comment>
<dbReference type="InterPro" id="IPR008927">
    <property type="entry name" value="6-PGluconate_DH-like_C_sf"/>
</dbReference>
<comment type="catalytic activity">
    <reaction evidence="4">
        <text>L-proline + NAD(+) = (S)-1-pyrroline-5-carboxylate + NADH + 2 H(+)</text>
        <dbReference type="Rhea" id="RHEA:14105"/>
        <dbReference type="ChEBI" id="CHEBI:15378"/>
        <dbReference type="ChEBI" id="CHEBI:17388"/>
        <dbReference type="ChEBI" id="CHEBI:57540"/>
        <dbReference type="ChEBI" id="CHEBI:57945"/>
        <dbReference type="ChEBI" id="CHEBI:60039"/>
        <dbReference type="EC" id="1.5.1.2"/>
    </reaction>
</comment>
<accession>A0A497EVV9</accession>
<comment type="catalytic activity">
    <reaction evidence="4">
        <text>L-proline + NADP(+) = (S)-1-pyrroline-5-carboxylate + NADPH + 2 H(+)</text>
        <dbReference type="Rhea" id="RHEA:14109"/>
        <dbReference type="ChEBI" id="CHEBI:15378"/>
        <dbReference type="ChEBI" id="CHEBI:17388"/>
        <dbReference type="ChEBI" id="CHEBI:57783"/>
        <dbReference type="ChEBI" id="CHEBI:58349"/>
        <dbReference type="ChEBI" id="CHEBI:60039"/>
        <dbReference type="EC" id="1.5.1.2"/>
    </reaction>
</comment>
<evidence type="ECO:0000256" key="4">
    <source>
        <dbReference type="HAMAP-Rule" id="MF_01925"/>
    </source>
</evidence>
<evidence type="ECO:0000256" key="6">
    <source>
        <dbReference type="PIRSR" id="PIRSR000193-1"/>
    </source>
</evidence>
<keyword evidence="3 4" id="KW-0560">Oxidoreductase</keyword>
<dbReference type="PANTHER" id="PTHR11645">
    <property type="entry name" value="PYRROLINE-5-CARBOXYLATE REDUCTASE"/>
    <property type="match status" value="1"/>
</dbReference>
<comment type="subcellular location">
    <subcellularLocation>
        <location evidence="4">Cytoplasm</location>
    </subcellularLocation>
</comment>
<comment type="caution">
    <text evidence="9">The sequence shown here is derived from an EMBL/GenBank/DDBJ whole genome shotgun (WGS) entry which is preliminary data.</text>
</comment>
<keyword evidence="4" id="KW-0641">Proline biosynthesis</keyword>
<evidence type="ECO:0000256" key="3">
    <source>
        <dbReference type="ARBA" id="ARBA00023002"/>
    </source>
</evidence>
<organism evidence="9 10">
    <name type="scientific">Thermoproteota archaeon</name>
    <dbReference type="NCBI Taxonomy" id="2056631"/>
    <lineage>
        <taxon>Archaea</taxon>
        <taxon>Thermoproteota</taxon>
    </lineage>
</organism>
<dbReference type="AlphaFoldDB" id="A0A497EVV9"/>
<comment type="pathway">
    <text evidence="4">Amino-acid biosynthesis; L-proline biosynthesis; L-proline from L-glutamate 5-semialdehyde: step 1/1.</text>
</comment>